<dbReference type="RefSeq" id="XP_045268279.1">
    <property type="nucleotide sequence ID" value="XM_045411221.1"/>
</dbReference>
<feature type="repeat" description="ANK" evidence="2">
    <location>
        <begin position="1267"/>
        <end position="1299"/>
    </location>
</feature>
<feature type="repeat" description="ANK" evidence="2">
    <location>
        <begin position="1171"/>
        <end position="1203"/>
    </location>
</feature>
<evidence type="ECO:0000256" key="3">
    <source>
        <dbReference type="SAM" id="MobiDB-lite"/>
    </source>
</evidence>
<dbReference type="Proteomes" id="UP000613401">
    <property type="component" value="Unassembled WGS sequence"/>
</dbReference>
<dbReference type="InterPro" id="IPR027417">
    <property type="entry name" value="P-loop_NTPase"/>
</dbReference>
<dbReference type="PROSITE" id="PS50297">
    <property type="entry name" value="ANK_REP_REGION"/>
    <property type="match status" value="4"/>
</dbReference>
<dbReference type="Gene3D" id="3.40.50.300">
    <property type="entry name" value="P-loop containing nucleotide triphosphate hydrolases"/>
    <property type="match status" value="1"/>
</dbReference>
<feature type="domain" description="C2H2-type" evidence="4">
    <location>
        <begin position="439"/>
        <end position="462"/>
    </location>
</feature>
<dbReference type="GeneID" id="69018442"/>
<dbReference type="Gene3D" id="1.25.40.20">
    <property type="entry name" value="Ankyrin repeat-containing domain"/>
    <property type="match status" value="2"/>
</dbReference>
<dbReference type="InterPro" id="IPR058925">
    <property type="entry name" value="zf-C2H2_AcuF"/>
</dbReference>
<reference evidence="5" key="2">
    <citation type="submission" date="2020-03" db="EMBL/GenBank/DDBJ databases">
        <authorList>
            <person name="Fu F.-F."/>
            <person name="Chen J."/>
        </authorList>
    </citation>
    <scope>NUCLEOTIDE SEQUENCE</scope>
    <source>
        <strain evidence="5">Lc1</strain>
    </source>
</reference>
<comment type="caution">
    <text evidence="5">The sequence shown here is derived from an EMBL/GenBank/DDBJ whole genome shotgun (WGS) entry which is preliminary data.</text>
</comment>
<feature type="region of interest" description="Disordered" evidence="3">
    <location>
        <begin position="1592"/>
        <end position="1644"/>
    </location>
</feature>
<feature type="compositionally biased region" description="Low complexity" evidence="3">
    <location>
        <begin position="1447"/>
        <end position="1459"/>
    </location>
</feature>
<dbReference type="InterPro" id="IPR056884">
    <property type="entry name" value="NPHP3-like_N"/>
</dbReference>
<feature type="region of interest" description="Disordered" evidence="3">
    <location>
        <begin position="96"/>
        <end position="141"/>
    </location>
</feature>
<dbReference type="EMBL" id="WVTB01000017">
    <property type="protein sequence ID" value="KAF3809120.1"/>
    <property type="molecule type" value="Genomic_DNA"/>
</dbReference>
<keyword evidence="6" id="KW-1185">Reference proteome</keyword>
<organism evidence="5 6">
    <name type="scientific">Colletotrichum gloeosporioides</name>
    <name type="common">Anthracnose fungus</name>
    <name type="synonym">Glomerella cingulata</name>
    <dbReference type="NCBI Taxonomy" id="474922"/>
    <lineage>
        <taxon>Eukaryota</taxon>
        <taxon>Fungi</taxon>
        <taxon>Dikarya</taxon>
        <taxon>Ascomycota</taxon>
        <taxon>Pezizomycotina</taxon>
        <taxon>Sordariomycetes</taxon>
        <taxon>Hypocreomycetidae</taxon>
        <taxon>Glomerellales</taxon>
        <taxon>Glomerellaceae</taxon>
        <taxon>Colletotrichum</taxon>
        <taxon>Colletotrichum gloeosporioides species complex</taxon>
    </lineage>
</organism>
<dbReference type="SUPFAM" id="SSF52540">
    <property type="entry name" value="P-loop containing nucleoside triphosphate hydrolases"/>
    <property type="match status" value="1"/>
</dbReference>
<feature type="repeat" description="ANK" evidence="2">
    <location>
        <begin position="1203"/>
        <end position="1235"/>
    </location>
</feature>
<dbReference type="PROSITE" id="PS50088">
    <property type="entry name" value="ANK_REPEAT"/>
    <property type="match status" value="4"/>
</dbReference>
<sequence length="1769" mass="196807">MESQQAFPLAEATRTCMSLFNALKSNSDTAIDKFKTQLPSQVVRDQQDRFKLWATNLGALQRGRASLDFRLMDSSLMHSTVYKLLKELDNTIKRSEQVVTGSRPPLEETLINDMDDSSGYSSESGSSDDGENFPGFSGKQTELGQNTAEINHILSSLVKLSFRIRGPANRTAHLDHKALNHKELVPVDGTTMGDLLEAYSTLDRQHVEETLRQLRKDQAAVEIYDDLHVPEAVDSAASEKSHGNHESYLVDRWSTSITSRRRVFAYWRRHAKKLAKDERPSQPREASARPSELPAAVPLGVVRSSEGLNTNPRPVESHVASSTGRTLLSGTDATKYHHDGDNTDTVSTISYVSTAFGDDGTSELPAPPLIKPEQLEFVCPYCHVLCAAREGRGRRWREHILRDLQPYMCTYTDCTESSAMHSSKSAWLEHESRVHRRVWRCFEHKDLFRSKGALIGHLEASHATLSQAQIQGMASFAHASTTDVRDTCPFCLSNGPFETSLTDHMALHMERLASFSIPRHALEEDEPTHGSNSGAAQGNRSESSLLDVSLKFSDNGSKASSSPDAASLERGDAFKDNVEDKQESENNLPEPKNTADDESVFNKYLQQRHPGTWQWFLNSTGHQTWLSRVGEKRLVLGVPGVGKSVLAAVVLEDIRQRFRNEKTVGVVGLFCETYDHRKNMMGALFRSFMTQLSDTQVSHFLSYEEEQVLSVYQTRQYFDLALSTDDLSRVFFVVDGFDMRARHLELLRLLHGIARDHSKVSVLLTSRIDPTIVDALPDFRIQELRATDADISAYTRDAFNVATESKSGPGRLEEFEEKIVTFAEGVFLFAKAYIDALKDSPDVEYFVNPVLLQILLQTPRIIDFYEKTMLRVRESNMASKLLAWMAHSDYVLEKPQIQDLTAFILHDGTSDKEASMDANSVLSHCAGLVMETSGGSLVFFHPTTEAYLLQTRDKWCPNAEEDQTKVCCKYLSMDAFAAGPCLSDDEWEERLVQHPFYIHAALAWGLYARKALDKHKGARDTAAIDSVREAIMNFLGRDMMVQAAVQALKVDDAGLHSPGWSQLYPKQWTNIHLAAYFGLTEIVETMLPENGVVWDTTIDGVYSPIIVAAERGHHSTLSFMLGKLIDRSGRSLTGLYGMVSHLALAGAAQNGHEPNVRLLLTYGADPNGTVGSITPLCYAVEDGHFNVVETLLEYGADPNLRTEVEAPLDLAIKNDQQDIVTLLIKHGASLDKTGSAPSGLTTPQHINPEIVPFMLKDGVGVNYRNDDGFTALHISAISGHIDTVRTLLNHGADVSIMDNSGATPLDYAIDGGHEEVVNLILENGSESWGLVGSIADHVTATTKCVETFNLLVRSLETPSQKSDGKLSISVVKNQRDRLRVWATNIGVLRHGKASLDVRMTGSSLTKTTILDLLTELDATLLKSIEVVQGDRLPLEQTFESDSEDGSENSSESNSSSDGSYFGRYDMRTELGQNTADVDQTLASLGKISLRIGGPAFQTTPVNKKAQEHKEEVQVDDQLVDLFEAYSDFDQGHVNEFIRQLQRPTTGEADDPPLPPGTQGGLHARNPHYYLEPRWGISITTRRRIFAYWRRQARTPSVTEATPQPTPMNVHDLPFPTNKKRRLMSSSSQEDEAPSSSKRALLPETDLSQDYIEAGDVGAVLTTSSIAIRLDDDDGSTRFPSPPALEPAQTKFVCHYCNELCASECATGGRWRAHLLQDLQPYMCTYPDCKDEEASKMYATRSAWLEHELQSHRRVWHCFEHQDKFKTRAA</sequence>
<dbReference type="SMART" id="SM00248">
    <property type="entry name" value="ANK"/>
    <property type="match status" value="7"/>
</dbReference>
<feature type="region of interest" description="Disordered" evidence="3">
    <location>
        <begin position="576"/>
        <end position="596"/>
    </location>
</feature>
<dbReference type="Pfam" id="PF12796">
    <property type="entry name" value="Ank_2"/>
    <property type="match status" value="2"/>
</dbReference>
<accession>A0A8H4FNZ5</accession>
<dbReference type="SMART" id="SM00355">
    <property type="entry name" value="ZnF_C2H2"/>
    <property type="match status" value="4"/>
</dbReference>
<keyword evidence="1" id="KW-0677">Repeat</keyword>
<evidence type="ECO:0000259" key="4">
    <source>
        <dbReference type="SMART" id="SM00355"/>
    </source>
</evidence>
<feature type="region of interest" description="Disordered" evidence="3">
    <location>
        <begin position="274"/>
        <end position="324"/>
    </location>
</feature>
<keyword evidence="2" id="KW-0040">ANK repeat</keyword>
<evidence type="ECO:0000313" key="5">
    <source>
        <dbReference type="EMBL" id="KAF3809120.1"/>
    </source>
</evidence>
<dbReference type="Pfam" id="PF24883">
    <property type="entry name" value="NPHP3_N"/>
    <property type="match status" value="1"/>
</dbReference>
<dbReference type="InterPro" id="IPR036770">
    <property type="entry name" value="Ankyrin_rpt-contain_sf"/>
</dbReference>
<gene>
    <name evidence="5" type="ORF">GCG54_00011316</name>
</gene>
<evidence type="ECO:0000256" key="1">
    <source>
        <dbReference type="ARBA" id="ARBA00022737"/>
    </source>
</evidence>
<proteinExistence type="predicted"/>
<evidence type="ECO:0000313" key="6">
    <source>
        <dbReference type="Proteomes" id="UP000613401"/>
    </source>
</evidence>
<evidence type="ECO:0000256" key="2">
    <source>
        <dbReference type="PROSITE-ProRule" id="PRU00023"/>
    </source>
</evidence>
<dbReference type="Pfam" id="PF26082">
    <property type="entry name" value="zf-C2H2_AcuF"/>
    <property type="match status" value="1"/>
</dbReference>
<protein>
    <recommendedName>
        <fullName evidence="4">C2H2-type domain-containing protein</fullName>
    </recommendedName>
</protein>
<feature type="compositionally biased region" description="Polar residues" evidence="3">
    <location>
        <begin position="1593"/>
        <end position="1602"/>
    </location>
</feature>
<reference evidence="5" key="1">
    <citation type="journal article" date="2020" name="Phytopathology">
        <title>Genome sequence and comparative analysis of Colletotrichum gloeosporioides isolated from Liriodendron leaves.</title>
        <authorList>
            <person name="Fu F.F."/>
            <person name="Hao Z."/>
            <person name="Wang P."/>
            <person name="Lu Y."/>
            <person name="Xue L.J."/>
            <person name="Wei G."/>
            <person name="Tian Y."/>
            <person name="Baishi H."/>
            <person name="Xu H."/>
            <person name="Shi J."/>
            <person name="Cheng T."/>
            <person name="Wang G."/>
            <person name="Yi Y."/>
            <person name="Chen J."/>
        </authorList>
    </citation>
    <scope>NUCLEOTIDE SEQUENCE</scope>
    <source>
        <strain evidence="5">Lc1</strain>
    </source>
</reference>
<feature type="domain" description="C2H2-type" evidence="4">
    <location>
        <begin position="1721"/>
        <end position="1751"/>
    </location>
</feature>
<feature type="region of interest" description="Disordered" evidence="3">
    <location>
        <begin position="1437"/>
        <end position="1463"/>
    </location>
</feature>
<dbReference type="InterPro" id="IPR013087">
    <property type="entry name" value="Znf_C2H2_type"/>
</dbReference>
<dbReference type="PANTHER" id="PTHR35391:SF7">
    <property type="entry name" value="C2H2-TYPE DOMAIN-CONTAINING PROTEIN"/>
    <property type="match status" value="1"/>
</dbReference>
<feature type="domain" description="C2H2-type" evidence="4">
    <location>
        <begin position="486"/>
        <end position="508"/>
    </location>
</feature>
<feature type="repeat" description="ANK" evidence="2">
    <location>
        <begin position="1300"/>
        <end position="1326"/>
    </location>
</feature>
<feature type="domain" description="C2H2-type" evidence="4">
    <location>
        <begin position="407"/>
        <end position="435"/>
    </location>
</feature>
<name>A0A8H4FNZ5_COLGL</name>
<dbReference type="InterPro" id="IPR002110">
    <property type="entry name" value="Ankyrin_rpt"/>
</dbReference>
<dbReference type="SUPFAM" id="SSF48403">
    <property type="entry name" value="Ankyrin repeat"/>
    <property type="match status" value="1"/>
</dbReference>
<dbReference type="PANTHER" id="PTHR35391">
    <property type="entry name" value="C2H2-TYPE DOMAIN-CONTAINING PROTEIN-RELATED"/>
    <property type="match status" value="1"/>
</dbReference>